<evidence type="ECO:0000313" key="2">
    <source>
        <dbReference type="Proteomes" id="UP000827872"/>
    </source>
</evidence>
<organism evidence="1 2">
    <name type="scientific">Sphaerodactylus townsendi</name>
    <dbReference type="NCBI Taxonomy" id="933632"/>
    <lineage>
        <taxon>Eukaryota</taxon>
        <taxon>Metazoa</taxon>
        <taxon>Chordata</taxon>
        <taxon>Craniata</taxon>
        <taxon>Vertebrata</taxon>
        <taxon>Euteleostomi</taxon>
        <taxon>Lepidosauria</taxon>
        <taxon>Squamata</taxon>
        <taxon>Bifurcata</taxon>
        <taxon>Gekkota</taxon>
        <taxon>Sphaerodactylidae</taxon>
        <taxon>Sphaerodactylus</taxon>
    </lineage>
</organism>
<comment type="caution">
    <text evidence="1">The sequence shown here is derived from an EMBL/GenBank/DDBJ whole genome shotgun (WGS) entry which is preliminary data.</text>
</comment>
<keyword evidence="2" id="KW-1185">Reference proteome</keyword>
<evidence type="ECO:0000313" key="1">
    <source>
        <dbReference type="EMBL" id="KAH7997363.1"/>
    </source>
</evidence>
<gene>
    <name evidence="1" type="ORF">K3G42_015036</name>
</gene>
<dbReference type="Proteomes" id="UP000827872">
    <property type="component" value="Linkage Group LG15"/>
</dbReference>
<reference evidence="1" key="1">
    <citation type="submission" date="2021-08" db="EMBL/GenBank/DDBJ databases">
        <title>The first chromosome-level gecko genome reveals the dynamic sex chromosomes of Neotropical dwarf geckos (Sphaerodactylidae: Sphaerodactylus).</title>
        <authorList>
            <person name="Pinto B.J."/>
            <person name="Keating S.E."/>
            <person name="Gamble T."/>
        </authorList>
    </citation>
    <scope>NUCLEOTIDE SEQUENCE</scope>
    <source>
        <strain evidence="1">TG3544</strain>
    </source>
</reference>
<proteinExistence type="predicted"/>
<dbReference type="EMBL" id="CM037628">
    <property type="protein sequence ID" value="KAH7997363.1"/>
    <property type="molecule type" value="Genomic_DNA"/>
</dbReference>
<sequence>MEESGYSCSPASGGCCLSLPETILVLVALTIVVQLGLKLASVMPLLPLVPGRDFMYGMDLLFRGAMPSSSERPPAPDSAVRGVIQAHQPGRTVGRAEADDHAPARTCRKLSSRLLEPNPRCSPRGRCTNIRPKGDGPDKSHQRGKQRYY</sequence>
<accession>A0ACB8EXG1</accession>
<name>A0ACB8EXG1_9SAUR</name>
<protein>
    <submittedName>
        <fullName evidence="1">Uncharacterized protein</fullName>
    </submittedName>
</protein>